<sequence>MRNNSGGNHFVDFVTAVSRQVTLSSQNYAIHKEIARVLGMVFNISPEKTSVKNVVLSSNYRIFWLKWDNPNGYYKKKSGDIGRRQVEYESAMGPGSPKGQPCPGTHQENYYHQLVKGSDCPALLCAAVASL</sequence>
<reference evidence="1" key="1">
    <citation type="submission" date="2019-04" db="EMBL/GenBank/DDBJ databases">
        <title>Genome assembly of Zosterops borbonicus 15179.</title>
        <authorList>
            <person name="Leroy T."/>
            <person name="Anselmetti Y."/>
            <person name="Tilak M.-K."/>
            <person name="Nabholz B."/>
        </authorList>
    </citation>
    <scope>NUCLEOTIDE SEQUENCE</scope>
    <source>
        <strain evidence="1">HGM_15179</strain>
        <tissue evidence="1">Muscle</tissue>
    </source>
</reference>
<protein>
    <submittedName>
        <fullName evidence="1">Uncharacterized protein</fullName>
    </submittedName>
</protein>
<accession>A0A8K1LLS0</accession>
<evidence type="ECO:0000313" key="1">
    <source>
        <dbReference type="EMBL" id="TRZ18649.1"/>
    </source>
</evidence>
<comment type="caution">
    <text evidence="1">The sequence shown here is derived from an EMBL/GenBank/DDBJ whole genome shotgun (WGS) entry which is preliminary data.</text>
</comment>
<name>A0A8K1LLS0_9PASS</name>
<proteinExistence type="predicted"/>
<keyword evidence="2" id="KW-1185">Reference proteome</keyword>
<dbReference type="EMBL" id="SWJQ01000215">
    <property type="protein sequence ID" value="TRZ18649.1"/>
    <property type="molecule type" value="Genomic_DNA"/>
</dbReference>
<evidence type="ECO:0000313" key="2">
    <source>
        <dbReference type="Proteomes" id="UP000796761"/>
    </source>
</evidence>
<dbReference type="Proteomes" id="UP000796761">
    <property type="component" value="Unassembled WGS sequence"/>
</dbReference>
<gene>
    <name evidence="1" type="ORF">HGM15179_008470</name>
</gene>
<organism evidence="1 2">
    <name type="scientific">Zosterops borbonicus</name>
    <dbReference type="NCBI Taxonomy" id="364589"/>
    <lineage>
        <taxon>Eukaryota</taxon>
        <taxon>Metazoa</taxon>
        <taxon>Chordata</taxon>
        <taxon>Craniata</taxon>
        <taxon>Vertebrata</taxon>
        <taxon>Euteleostomi</taxon>
        <taxon>Archelosauria</taxon>
        <taxon>Archosauria</taxon>
        <taxon>Dinosauria</taxon>
        <taxon>Saurischia</taxon>
        <taxon>Theropoda</taxon>
        <taxon>Coelurosauria</taxon>
        <taxon>Aves</taxon>
        <taxon>Neognathae</taxon>
        <taxon>Neoaves</taxon>
        <taxon>Telluraves</taxon>
        <taxon>Australaves</taxon>
        <taxon>Passeriformes</taxon>
        <taxon>Sylvioidea</taxon>
        <taxon>Zosteropidae</taxon>
        <taxon>Zosterops</taxon>
    </lineage>
</organism>
<dbReference type="AlphaFoldDB" id="A0A8K1LLS0"/>